<organism evidence="1 3">
    <name type="scientific">Adineta steineri</name>
    <dbReference type="NCBI Taxonomy" id="433720"/>
    <lineage>
        <taxon>Eukaryota</taxon>
        <taxon>Metazoa</taxon>
        <taxon>Spiralia</taxon>
        <taxon>Gnathifera</taxon>
        <taxon>Rotifera</taxon>
        <taxon>Eurotatoria</taxon>
        <taxon>Bdelloidea</taxon>
        <taxon>Adinetida</taxon>
        <taxon>Adinetidae</taxon>
        <taxon>Adineta</taxon>
    </lineage>
</organism>
<evidence type="ECO:0000313" key="3">
    <source>
        <dbReference type="Proteomes" id="UP000663832"/>
    </source>
</evidence>
<protein>
    <submittedName>
        <fullName evidence="1">Uncharacterized protein</fullName>
    </submittedName>
</protein>
<evidence type="ECO:0000313" key="1">
    <source>
        <dbReference type="EMBL" id="CAF0808747.1"/>
    </source>
</evidence>
<keyword evidence="3" id="KW-1185">Reference proteome</keyword>
<reference evidence="1" key="1">
    <citation type="submission" date="2021-02" db="EMBL/GenBank/DDBJ databases">
        <authorList>
            <person name="Nowell W R."/>
        </authorList>
    </citation>
    <scope>NUCLEOTIDE SEQUENCE</scope>
</reference>
<name>A0A813TCA0_9BILA</name>
<dbReference type="AlphaFoldDB" id="A0A813TCA0"/>
<evidence type="ECO:0000313" key="2">
    <source>
        <dbReference type="EMBL" id="CAF0816331.1"/>
    </source>
</evidence>
<gene>
    <name evidence="2" type="ORF">BJG266_LOCUS6015</name>
    <name evidence="1" type="ORF">QVE165_LOCUS4622</name>
</gene>
<proteinExistence type="predicted"/>
<dbReference type="EMBL" id="CAJNOI010000016">
    <property type="protein sequence ID" value="CAF0816331.1"/>
    <property type="molecule type" value="Genomic_DNA"/>
</dbReference>
<dbReference type="EMBL" id="CAJNOM010000017">
    <property type="protein sequence ID" value="CAF0808747.1"/>
    <property type="molecule type" value="Genomic_DNA"/>
</dbReference>
<accession>A0A813TCA0</accession>
<dbReference type="Proteomes" id="UP000663832">
    <property type="component" value="Unassembled WGS sequence"/>
</dbReference>
<sequence>MSLTIEEANVFDYILGIKGILQSILPGIYEIVCRIKLDKNDKYLSYDNKSCSKNEKFKKLFQGYFYALADYSHDCECHGKIVNYDWFESNYLLYGNTNWFNQAMGTIKVFNLSNIYFGFRTKYDYG</sequence>
<dbReference type="Proteomes" id="UP000663877">
    <property type="component" value="Unassembled WGS sequence"/>
</dbReference>
<dbReference type="OrthoDB" id="9988438at2759"/>
<comment type="caution">
    <text evidence="1">The sequence shown here is derived from an EMBL/GenBank/DDBJ whole genome shotgun (WGS) entry which is preliminary data.</text>
</comment>